<evidence type="ECO:0000256" key="2">
    <source>
        <dbReference type="ARBA" id="ARBA00023002"/>
    </source>
</evidence>
<keyword evidence="6" id="KW-1185">Reference proteome</keyword>
<feature type="compositionally biased region" description="Polar residues" evidence="3">
    <location>
        <begin position="79"/>
        <end position="91"/>
    </location>
</feature>
<evidence type="ECO:0000313" key="6">
    <source>
        <dbReference type="Proteomes" id="UP001408356"/>
    </source>
</evidence>
<feature type="region of interest" description="Disordered" evidence="3">
    <location>
        <begin position="79"/>
        <end position="143"/>
    </location>
</feature>
<reference evidence="5 6" key="1">
    <citation type="journal article" date="2024" name="J. Plant Pathol.">
        <title>Sequence and assembly of the genome of Seiridium unicorne, isolate CBS 538.82, causal agent of cypress canker disease.</title>
        <authorList>
            <person name="Scali E."/>
            <person name="Rocca G.D."/>
            <person name="Danti R."/>
            <person name="Garbelotto M."/>
            <person name="Barberini S."/>
            <person name="Baroncelli R."/>
            <person name="Emiliani G."/>
        </authorList>
    </citation>
    <scope>NUCLEOTIDE SEQUENCE [LARGE SCALE GENOMIC DNA]</scope>
    <source>
        <strain evidence="5 6">BM-138-508</strain>
    </source>
</reference>
<accession>A0ABR2V5C6</accession>
<evidence type="ECO:0000256" key="3">
    <source>
        <dbReference type="SAM" id="MobiDB-lite"/>
    </source>
</evidence>
<sequence>MARSKVLWLGSTVLAMIMAVFGTENDSTLESLVVRPINTSTKSVSCGCYTPPADSPGDISITESASSFMVDMSTIPGSVTTTNPTSSSLGTTILPLPPTSSVVSTTTTPNAASSSAGSNVSTPNTSMTKPATASSSSASKPTRGQVDTVTWALSNYTLTFTVTQGASMTLSRASTFTTISSASSTGTAAVVTVTSTLIVDAKMAPTTTPQFDSSASSSTTSVAAKPTKYFQPPLDHRDGCANEDCSLCEADFDMSCEDMGNEWYCHCRWHGGWHDVTAGSEGLCKQPCPSGQHRTQEDRFEAFWAYPQGFCACAPNTNCLNSFNDCKITCNDNQWALCDPSHINDECVCTDKQCSKKPEGAQKYCDNILGGQCPNGFKPSCVTDGYINGSRRENNIVTVVLASLAAKGIETLALDVVSATSIETAVASTSSSLPDGKGLDIFINNAGAGYPIPIADVSLDAAKKLFDLNVWSQIAVTQAFLPLLLQPASSSSGGSANKAMTVNHSSVTPVMPAPFNGVYNASTGALVMFTGTMRLELSTFGISVVEVKTGMVRSRIIHNSTFKAGGGHLPEGWIYGPAREAVEEAMGQESLGERGISAEQWAIEVSILLLGGIPPSMIWKGDGASMIRAASALPFCLFEENAMID</sequence>
<dbReference type="Pfam" id="PF00106">
    <property type="entry name" value="adh_short"/>
    <property type="match status" value="1"/>
</dbReference>
<evidence type="ECO:0000256" key="4">
    <source>
        <dbReference type="SAM" id="SignalP"/>
    </source>
</evidence>
<dbReference type="PANTHER" id="PTHR44169:SF6">
    <property type="entry name" value="NADPH-DEPENDENT 1-ACYLDIHYDROXYACETONE PHOSPHATE REDUCTASE"/>
    <property type="match status" value="1"/>
</dbReference>
<feature type="compositionally biased region" description="Low complexity" evidence="3">
    <location>
        <begin position="99"/>
        <end position="142"/>
    </location>
</feature>
<protein>
    <submittedName>
        <fullName evidence="5">NADPH-dependent 1-acyldihydroxyacetone phosphate reductase</fullName>
    </submittedName>
</protein>
<dbReference type="EMBL" id="JARVKF010000157">
    <property type="protein sequence ID" value="KAK9421769.1"/>
    <property type="molecule type" value="Genomic_DNA"/>
</dbReference>
<name>A0ABR2V5C6_9PEZI</name>
<dbReference type="Gene3D" id="3.40.50.720">
    <property type="entry name" value="NAD(P)-binding Rossmann-like Domain"/>
    <property type="match status" value="1"/>
</dbReference>
<dbReference type="SUPFAM" id="SSF51735">
    <property type="entry name" value="NAD(P)-binding Rossmann-fold domains"/>
    <property type="match status" value="1"/>
</dbReference>
<keyword evidence="2" id="KW-0560">Oxidoreductase</keyword>
<feature type="signal peptide" evidence="4">
    <location>
        <begin position="1"/>
        <end position="22"/>
    </location>
</feature>
<feature type="chain" id="PRO_5045640253" evidence="4">
    <location>
        <begin position="23"/>
        <end position="645"/>
    </location>
</feature>
<comment type="caution">
    <text evidence="5">The sequence shown here is derived from an EMBL/GenBank/DDBJ whole genome shotgun (WGS) entry which is preliminary data.</text>
</comment>
<dbReference type="Proteomes" id="UP001408356">
    <property type="component" value="Unassembled WGS sequence"/>
</dbReference>
<keyword evidence="4" id="KW-0732">Signal</keyword>
<comment type="similarity">
    <text evidence="1">Belongs to the short-chain dehydrogenases/reductases (SDR) family.</text>
</comment>
<dbReference type="InterPro" id="IPR036291">
    <property type="entry name" value="NAD(P)-bd_dom_sf"/>
</dbReference>
<evidence type="ECO:0000313" key="5">
    <source>
        <dbReference type="EMBL" id="KAK9421769.1"/>
    </source>
</evidence>
<evidence type="ECO:0000256" key="1">
    <source>
        <dbReference type="ARBA" id="ARBA00006484"/>
    </source>
</evidence>
<gene>
    <name evidence="5" type="ORF">SUNI508_05370</name>
</gene>
<organism evidence="5 6">
    <name type="scientific">Seiridium unicorne</name>
    <dbReference type="NCBI Taxonomy" id="138068"/>
    <lineage>
        <taxon>Eukaryota</taxon>
        <taxon>Fungi</taxon>
        <taxon>Dikarya</taxon>
        <taxon>Ascomycota</taxon>
        <taxon>Pezizomycotina</taxon>
        <taxon>Sordariomycetes</taxon>
        <taxon>Xylariomycetidae</taxon>
        <taxon>Amphisphaeriales</taxon>
        <taxon>Sporocadaceae</taxon>
        <taxon>Seiridium</taxon>
    </lineage>
</organism>
<proteinExistence type="inferred from homology"/>
<dbReference type="PANTHER" id="PTHR44169">
    <property type="entry name" value="NADPH-DEPENDENT 1-ACYLDIHYDROXYACETONE PHOSPHATE REDUCTASE"/>
    <property type="match status" value="1"/>
</dbReference>
<dbReference type="InterPro" id="IPR002347">
    <property type="entry name" value="SDR_fam"/>
</dbReference>